<evidence type="ECO:0000256" key="2">
    <source>
        <dbReference type="ARBA" id="ARBA00022729"/>
    </source>
</evidence>
<feature type="disulfide bond" evidence="5">
    <location>
        <begin position="169"/>
        <end position="178"/>
    </location>
</feature>
<evidence type="ECO:0000313" key="9">
    <source>
        <dbReference type="EMBL" id="VUZ53510.1"/>
    </source>
</evidence>
<feature type="disulfide bond" evidence="5">
    <location>
        <begin position="121"/>
        <end position="130"/>
    </location>
</feature>
<dbReference type="PROSITE" id="PS50026">
    <property type="entry name" value="EGF_3"/>
    <property type="match status" value="2"/>
</dbReference>
<keyword evidence="4 5" id="KW-1015">Disulfide bond</keyword>
<keyword evidence="7" id="KW-0472">Membrane</keyword>
<keyword evidence="10" id="KW-1185">Reference proteome</keyword>
<dbReference type="PROSITE" id="PS00022">
    <property type="entry name" value="EGF_1"/>
    <property type="match status" value="1"/>
</dbReference>
<dbReference type="PANTHER" id="PTHR24049:SF22">
    <property type="entry name" value="DROSOPHILA CRUMBS HOMOLOG"/>
    <property type="match status" value="1"/>
</dbReference>
<comment type="caution">
    <text evidence="5">Lacks conserved residue(s) required for the propagation of feature annotation.</text>
</comment>
<keyword evidence="2" id="KW-0732">Signal</keyword>
<reference evidence="9 10" key="1">
    <citation type="submission" date="2019-07" db="EMBL/GenBank/DDBJ databases">
        <authorList>
            <person name="Jastrzebski P J."/>
            <person name="Paukszto L."/>
            <person name="Jastrzebski P J."/>
        </authorList>
    </citation>
    <scope>NUCLEOTIDE SEQUENCE [LARGE SCALE GENOMIC DNA]</scope>
    <source>
        <strain evidence="9 10">WMS-il1</strain>
    </source>
</reference>
<feature type="region of interest" description="Disordered" evidence="6">
    <location>
        <begin position="310"/>
        <end position="347"/>
    </location>
</feature>
<dbReference type="Proteomes" id="UP000321570">
    <property type="component" value="Unassembled WGS sequence"/>
</dbReference>
<dbReference type="SMART" id="SM00181">
    <property type="entry name" value="EGF"/>
    <property type="match status" value="2"/>
</dbReference>
<dbReference type="InterPro" id="IPR000742">
    <property type="entry name" value="EGF"/>
</dbReference>
<keyword evidence="7" id="KW-0812">Transmembrane</keyword>
<dbReference type="AlphaFoldDB" id="A0A564Z260"/>
<evidence type="ECO:0000256" key="6">
    <source>
        <dbReference type="SAM" id="MobiDB-lite"/>
    </source>
</evidence>
<dbReference type="SUPFAM" id="SSF57196">
    <property type="entry name" value="EGF/Laminin"/>
    <property type="match status" value="1"/>
</dbReference>
<feature type="non-terminal residue" evidence="9">
    <location>
        <position position="1"/>
    </location>
</feature>
<evidence type="ECO:0000256" key="5">
    <source>
        <dbReference type="PROSITE-ProRule" id="PRU00076"/>
    </source>
</evidence>
<dbReference type="Pfam" id="PF00008">
    <property type="entry name" value="EGF"/>
    <property type="match status" value="1"/>
</dbReference>
<feature type="transmembrane region" description="Helical" evidence="7">
    <location>
        <begin position="192"/>
        <end position="214"/>
    </location>
</feature>
<evidence type="ECO:0000256" key="1">
    <source>
        <dbReference type="ARBA" id="ARBA00022536"/>
    </source>
</evidence>
<dbReference type="FunFam" id="2.10.25.10:FF:000610">
    <property type="entry name" value="protein HEG homolog 1 isoform X1"/>
    <property type="match status" value="1"/>
</dbReference>
<proteinExistence type="predicted"/>
<dbReference type="PROSITE" id="PS01186">
    <property type="entry name" value="EGF_2"/>
    <property type="match status" value="1"/>
</dbReference>
<dbReference type="PANTHER" id="PTHR24049">
    <property type="entry name" value="CRUMBS FAMILY MEMBER"/>
    <property type="match status" value="1"/>
</dbReference>
<dbReference type="GO" id="GO:0045197">
    <property type="term" value="P:establishment or maintenance of epithelial cell apical/basal polarity"/>
    <property type="evidence" value="ECO:0007669"/>
    <property type="project" value="TreeGrafter"/>
</dbReference>
<dbReference type="GO" id="GO:0032991">
    <property type="term" value="C:protein-containing complex"/>
    <property type="evidence" value="ECO:0007669"/>
    <property type="project" value="TreeGrafter"/>
</dbReference>
<sequence>IIGDLEIRLEYENKLGFQLDWKCDPFHDFCDLYFKVCLTQESSSEMSLEMQSRCRPHHYGSECKYCHSTRGGYCDSMGTLVCFEGKRCEEGYDPCAEHICMHGGTCVPTGRNLNFAKCVNCSGRWSGLHCDEIMDACKYETSKLDHSPCLNGGHCIVDSKNVKQFLCLCASGWQGPYCETSFTTALFSTTPVWISISILIICCIILLCCCIRVYTIQRCRREQGYRMELVEVKNKMDNMKIVNESNHNPNGVTMIIWRRDLSRIEIEKSNDSDLFDDYEIVDGDEHAPCPSTELKSRVGENADCNEPLTHISRISSSESASVNTSDSVSMGIKNRPLPSTPKEDEDN</sequence>
<dbReference type="EMBL" id="CABIJS010000555">
    <property type="protein sequence ID" value="VUZ53510.1"/>
    <property type="molecule type" value="Genomic_DNA"/>
</dbReference>
<feature type="compositionally biased region" description="Low complexity" evidence="6">
    <location>
        <begin position="312"/>
        <end position="321"/>
    </location>
</feature>
<evidence type="ECO:0000256" key="4">
    <source>
        <dbReference type="ARBA" id="ARBA00023157"/>
    </source>
</evidence>
<evidence type="ECO:0000259" key="8">
    <source>
        <dbReference type="PROSITE" id="PS50026"/>
    </source>
</evidence>
<protein>
    <recommendedName>
        <fullName evidence="8">EGF-like domain-containing protein</fullName>
    </recommendedName>
</protein>
<name>A0A564Z260_HYMDI</name>
<organism evidence="9 10">
    <name type="scientific">Hymenolepis diminuta</name>
    <name type="common">Rat tapeworm</name>
    <dbReference type="NCBI Taxonomy" id="6216"/>
    <lineage>
        <taxon>Eukaryota</taxon>
        <taxon>Metazoa</taxon>
        <taxon>Spiralia</taxon>
        <taxon>Lophotrochozoa</taxon>
        <taxon>Platyhelminthes</taxon>
        <taxon>Cestoda</taxon>
        <taxon>Eucestoda</taxon>
        <taxon>Cyclophyllidea</taxon>
        <taxon>Hymenolepididae</taxon>
        <taxon>Hymenolepis</taxon>
    </lineage>
</organism>
<gene>
    <name evidence="9" type="ORF">WMSIL1_LOCUS11668</name>
</gene>
<evidence type="ECO:0000313" key="10">
    <source>
        <dbReference type="Proteomes" id="UP000321570"/>
    </source>
</evidence>
<feature type="domain" description="EGF-like" evidence="8">
    <location>
        <begin position="91"/>
        <end position="131"/>
    </location>
</feature>
<dbReference type="GO" id="GO:0005886">
    <property type="term" value="C:plasma membrane"/>
    <property type="evidence" value="ECO:0007669"/>
    <property type="project" value="TreeGrafter"/>
</dbReference>
<keyword evidence="7" id="KW-1133">Transmembrane helix</keyword>
<keyword evidence="3" id="KW-0677">Repeat</keyword>
<feature type="domain" description="EGF-like" evidence="8">
    <location>
        <begin position="133"/>
        <end position="179"/>
    </location>
</feature>
<dbReference type="InterPro" id="IPR051022">
    <property type="entry name" value="Notch_Cell-Fate_Det"/>
</dbReference>
<accession>A0A564Z260</accession>
<keyword evidence="1 5" id="KW-0245">EGF-like domain</keyword>
<dbReference type="Gene3D" id="2.10.25.10">
    <property type="entry name" value="Laminin"/>
    <property type="match status" value="2"/>
</dbReference>
<evidence type="ECO:0000256" key="3">
    <source>
        <dbReference type="ARBA" id="ARBA00022737"/>
    </source>
</evidence>
<evidence type="ECO:0000256" key="7">
    <source>
        <dbReference type="SAM" id="Phobius"/>
    </source>
</evidence>
<dbReference type="GO" id="GO:0007157">
    <property type="term" value="P:heterophilic cell-cell adhesion via plasma membrane cell adhesion molecules"/>
    <property type="evidence" value="ECO:0007669"/>
    <property type="project" value="TreeGrafter"/>
</dbReference>